<dbReference type="AlphaFoldDB" id="A0A0E9WMR9"/>
<protein>
    <submittedName>
        <fullName evidence="1">Uncharacterized protein</fullName>
    </submittedName>
</protein>
<reference evidence="1" key="1">
    <citation type="submission" date="2014-11" db="EMBL/GenBank/DDBJ databases">
        <authorList>
            <person name="Amaro Gonzalez C."/>
        </authorList>
    </citation>
    <scope>NUCLEOTIDE SEQUENCE</scope>
</reference>
<dbReference type="EMBL" id="GBXM01017727">
    <property type="protein sequence ID" value="JAH90850.1"/>
    <property type="molecule type" value="Transcribed_RNA"/>
</dbReference>
<name>A0A0E9WMR9_ANGAN</name>
<accession>A0A0E9WMR9</accession>
<reference evidence="1" key="2">
    <citation type="journal article" date="2015" name="Fish Shellfish Immunol.">
        <title>Early steps in the European eel (Anguilla anguilla)-Vibrio vulnificus interaction in the gills: Role of the RtxA13 toxin.</title>
        <authorList>
            <person name="Callol A."/>
            <person name="Pajuelo D."/>
            <person name="Ebbesson L."/>
            <person name="Teles M."/>
            <person name="MacKenzie S."/>
            <person name="Amaro C."/>
        </authorList>
    </citation>
    <scope>NUCLEOTIDE SEQUENCE</scope>
</reference>
<sequence length="45" mass="5167">MYSTHIKHENINISKQLKTSMQATTLQNKSRAICSMGYNLIKIIN</sequence>
<proteinExistence type="predicted"/>
<organism evidence="1">
    <name type="scientific">Anguilla anguilla</name>
    <name type="common">European freshwater eel</name>
    <name type="synonym">Muraena anguilla</name>
    <dbReference type="NCBI Taxonomy" id="7936"/>
    <lineage>
        <taxon>Eukaryota</taxon>
        <taxon>Metazoa</taxon>
        <taxon>Chordata</taxon>
        <taxon>Craniata</taxon>
        <taxon>Vertebrata</taxon>
        <taxon>Euteleostomi</taxon>
        <taxon>Actinopterygii</taxon>
        <taxon>Neopterygii</taxon>
        <taxon>Teleostei</taxon>
        <taxon>Anguilliformes</taxon>
        <taxon>Anguillidae</taxon>
        <taxon>Anguilla</taxon>
    </lineage>
</organism>
<evidence type="ECO:0000313" key="1">
    <source>
        <dbReference type="EMBL" id="JAH90850.1"/>
    </source>
</evidence>